<evidence type="ECO:0000259" key="2">
    <source>
        <dbReference type="Pfam" id="PF00534"/>
    </source>
</evidence>
<dbReference type="PANTHER" id="PTHR46401:SF2">
    <property type="entry name" value="GLYCOSYLTRANSFERASE WBBK-RELATED"/>
    <property type="match status" value="1"/>
</dbReference>
<evidence type="ECO:0000313" key="4">
    <source>
        <dbReference type="EMBL" id="KAA6119330.1"/>
    </source>
</evidence>
<keyword evidence="5" id="KW-1185">Reference proteome</keyword>
<reference evidence="4 5" key="1">
    <citation type="submission" date="2019-09" db="EMBL/GenBank/DDBJ databases">
        <title>Isolation of a novel species in the genus Cupriavidus from patients with sepsis using whole genome sequencing.</title>
        <authorList>
            <person name="Kweon O.J."/>
            <person name="Lee M.-K."/>
        </authorList>
    </citation>
    <scope>NUCLEOTIDE SEQUENCE [LARGE SCALE GENOMIC DNA]</scope>
    <source>
        <strain evidence="4 5">MKL-01</strain>
    </source>
</reference>
<feature type="domain" description="Glycosyl transferase family 1" evidence="2">
    <location>
        <begin position="194"/>
        <end position="347"/>
    </location>
</feature>
<accession>A0A5M8ABS4</accession>
<dbReference type="Gene3D" id="3.40.50.2000">
    <property type="entry name" value="Glycogen Phosphorylase B"/>
    <property type="match status" value="2"/>
</dbReference>
<dbReference type="GO" id="GO:0016757">
    <property type="term" value="F:glycosyltransferase activity"/>
    <property type="evidence" value="ECO:0007669"/>
    <property type="project" value="InterPro"/>
</dbReference>
<organism evidence="4 5">
    <name type="scientific">Cupriavidus cauae</name>
    <dbReference type="NCBI Taxonomy" id="2608999"/>
    <lineage>
        <taxon>Bacteria</taxon>
        <taxon>Pseudomonadati</taxon>
        <taxon>Pseudomonadota</taxon>
        <taxon>Betaproteobacteria</taxon>
        <taxon>Burkholderiales</taxon>
        <taxon>Burkholderiaceae</taxon>
        <taxon>Cupriavidus</taxon>
    </lineage>
</organism>
<dbReference type="AlphaFoldDB" id="A0A5M8ABS4"/>
<dbReference type="InterPro" id="IPR001296">
    <property type="entry name" value="Glyco_trans_1"/>
</dbReference>
<dbReference type="PANTHER" id="PTHR46401">
    <property type="entry name" value="GLYCOSYLTRANSFERASE WBBK-RELATED"/>
    <property type="match status" value="1"/>
</dbReference>
<dbReference type="InterPro" id="IPR028098">
    <property type="entry name" value="Glyco_trans_4-like_N"/>
</dbReference>
<keyword evidence="1 4" id="KW-0808">Transferase</keyword>
<dbReference type="SUPFAM" id="SSF53756">
    <property type="entry name" value="UDP-Glycosyltransferase/glycogen phosphorylase"/>
    <property type="match status" value="1"/>
</dbReference>
<dbReference type="Pfam" id="PF00534">
    <property type="entry name" value="Glycos_transf_1"/>
    <property type="match status" value="1"/>
</dbReference>
<sequence length="373" mass="40222">MSALKIGLTANTLEPALNGGILDGIGIYTQALQSRLPALGIAPQAMSFPTRAVPAQRLQAMAMPRSYPAQLVLSMFGAAVRPPDSAALVHVTDYRCIRMTCPVVATLHDAIPLRYPQWASTRLRALKNALMRHAARYADKIIAVSEAAVPELIEYFGVQQDRIAVVPNGVEAAWLQPADAQAVAAMQESAGLRPGYFLFVGTLQPRKNVGRLIQAYRTLPASTREQRQLVLVGRSGWSCDDDIAAIRQAQHDGYDVVWLNDLKGQEKLRLVYAGAGALVFPSLHEGYGIPILEAFGCGIPVACSNVSSMPEVAGNAAIEFDPLDVEAIAAAMRDAVADNEENRARIALGRQRAAALSWDNTARLTAAVYRELV</sequence>
<evidence type="ECO:0000259" key="3">
    <source>
        <dbReference type="Pfam" id="PF13439"/>
    </source>
</evidence>
<evidence type="ECO:0000256" key="1">
    <source>
        <dbReference type="ARBA" id="ARBA00022679"/>
    </source>
</evidence>
<protein>
    <submittedName>
        <fullName evidence="4">Glycosyltransferase family 4 protein</fullName>
    </submittedName>
</protein>
<dbReference type="GO" id="GO:0009103">
    <property type="term" value="P:lipopolysaccharide biosynthetic process"/>
    <property type="evidence" value="ECO:0007669"/>
    <property type="project" value="TreeGrafter"/>
</dbReference>
<dbReference type="EMBL" id="VWRN01000053">
    <property type="protein sequence ID" value="KAA6119330.1"/>
    <property type="molecule type" value="Genomic_DNA"/>
</dbReference>
<evidence type="ECO:0000313" key="5">
    <source>
        <dbReference type="Proteomes" id="UP000324324"/>
    </source>
</evidence>
<proteinExistence type="predicted"/>
<dbReference type="Proteomes" id="UP000324324">
    <property type="component" value="Unassembled WGS sequence"/>
</dbReference>
<feature type="domain" description="Glycosyltransferase subfamily 4-like N-terminal" evidence="3">
    <location>
        <begin position="85"/>
        <end position="172"/>
    </location>
</feature>
<gene>
    <name evidence="4" type="ORF">F1599_20970</name>
</gene>
<dbReference type="Pfam" id="PF13439">
    <property type="entry name" value="Glyco_transf_4"/>
    <property type="match status" value="1"/>
</dbReference>
<comment type="caution">
    <text evidence="4">The sequence shown here is derived from an EMBL/GenBank/DDBJ whole genome shotgun (WGS) entry which is preliminary data.</text>
</comment>
<name>A0A5M8ABS4_9BURK</name>
<dbReference type="CDD" id="cd03809">
    <property type="entry name" value="GT4_MtfB-like"/>
    <property type="match status" value="1"/>
</dbReference>